<keyword evidence="10" id="KW-1185">Reference proteome</keyword>
<evidence type="ECO:0000256" key="2">
    <source>
        <dbReference type="ARBA" id="ARBA00009457"/>
    </source>
</evidence>
<keyword evidence="4 8" id="KW-1133">Transmembrane helix</keyword>
<dbReference type="GO" id="GO:0005794">
    <property type="term" value="C:Golgi apparatus"/>
    <property type="evidence" value="ECO:0007669"/>
    <property type="project" value="TreeGrafter"/>
</dbReference>
<gene>
    <name evidence="9" type="ORF">T440DRAFT_386388</name>
</gene>
<dbReference type="Proteomes" id="UP000799423">
    <property type="component" value="Unassembled WGS sequence"/>
</dbReference>
<dbReference type="Pfam" id="PF03381">
    <property type="entry name" value="CDC50"/>
    <property type="match status" value="1"/>
</dbReference>
<feature type="region of interest" description="Disordered" evidence="7">
    <location>
        <begin position="1"/>
        <end position="34"/>
    </location>
</feature>
<organism evidence="9 10">
    <name type="scientific">Plenodomus tracheiphilus IPT5</name>
    <dbReference type="NCBI Taxonomy" id="1408161"/>
    <lineage>
        <taxon>Eukaryota</taxon>
        <taxon>Fungi</taxon>
        <taxon>Dikarya</taxon>
        <taxon>Ascomycota</taxon>
        <taxon>Pezizomycotina</taxon>
        <taxon>Dothideomycetes</taxon>
        <taxon>Pleosporomycetidae</taxon>
        <taxon>Pleosporales</taxon>
        <taxon>Pleosporineae</taxon>
        <taxon>Leptosphaeriaceae</taxon>
        <taxon>Plenodomus</taxon>
    </lineage>
</organism>
<evidence type="ECO:0000256" key="6">
    <source>
        <dbReference type="PIRNR" id="PIRNR015840"/>
    </source>
</evidence>
<sequence>MARNDQPEPADSISSQDPAREETKKTKSRRPPNTAFRQQRLKAWQPILTPKTVLPLFFIVGVIFAPIGGLLLYASDQVKELSIDYTHCLRDAPNASIEFDPTADNDLRNIPSSKYSATFKAPMIAPQWGKSTVNHTFPSGKSLETNVCILSINIPKDIKPPVLLYYRLTNFYQNHRRYVKSIDTDQLKGHVRSADDVRSGDCGPLDVAPNGKPYYPCGLIANSMFNDTFGNFTAANAQGGGDETQFYNMTVHGTSWSHEGDLYGKSNYKPEDVVPPPFWQDQYVDGSYEGTELPNLHTWEQFQVWMRTAGLPTFSKLAQRNDTHTMKAGTYRLSIYDRYPVDKYSGTKSILISTRTVMGGKNPFLGIAYVVVGGLCILLGAVFLATHLIKPRKLGDHTYLTWNNNDVPSTATTSGRAGGA</sequence>
<dbReference type="PIRSF" id="PIRSF015840">
    <property type="entry name" value="DUF284_TM_euk"/>
    <property type="match status" value="1"/>
</dbReference>
<evidence type="ECO:0000256" key="1">
    <source>
        <dbReference type="ARBA" id="ARBA00004141"/>
    </source>
</evidence>
<evidence type="ECO:0000256" key="4">
    <source>
        <dbReference type="ARBA" id="ARBA00022989"/>
    </source>
</evidence>
<feature type="transmembrane region" description="Helical" evidence="8">
    <location>
        <begin position="364"/>
        <end position="389"/>
    </location>
</feature>
<evidence type="ECO:0000256" key="7">
    <source>
        <dbReference type="SAM" id="MobiDB-lite"/>
    </source>
</evidence>
<dbReference type="GO" id="GO:0005886">
    <property type="term" value="C:plasma membrane"/>
    <property type="evidence" value="ECO:0007669"/>
    <property type="project" value="TreeGrafter"/>
</dbReference>
<dbReference type="PANTHER" id="PTHR10926">
    <property type="entry name" value="CELL CYCLE CONTROL PROTEIN 50"/>
    <property type="match status" value="1"/>
</dbReference>
<evidence type="ECO:0000256" key="3">
    <source>
        <dbReference type="ARBA" id="ARBA00022692"/>
    </source>
</evidence>
<evidence type="ECO:0000313" key="9">
    <source>
        <dbReference type="EMBL" id="KAF2855259.1"/>
    </source>
</evidence>
<dbReference type="GO" id="GO:0045332">
    <property type="term" value="P:phospholipid translocation"/>
    <property type="evidence" value="ECO:0007669"/>
    <property type="project" value="UniProtKB-UniRule"/>
</dbReference>
<comment type="subcellular location">
    <subcellularLocation>
        <location evidence="1">Membrane</location>
        <topology evidence="1">Multi-pass membrane protein</topology>
    </subcellularLocation>
</comment>
<evidence type="ECO:0000313" key="10">
    <source>
        <dbReference type="Proteomes" id="UP000799423"/>
    </source>
</evidence>
<dbReference type="OrthoDB" id="340608at2759"/>
<accession>A0A6A7BLC7</accession>
<keyword evidence="3 8" id="KW-0812">Transmembrane</keyword>
<name>A0A6A7BLC7_9PLEO</name>
<dbReference type="EMBL" id="MU006291">
    <property type="protein sequence ID" value="KAF2855259.1"/>
    <property type="molecule type" value="Genomic_DNA"/>
</dbReference>
<dbReference type="GO" id="GO:0005783">
    <property type="term" value="C:endoplasmic reticulum"/>
    <property type="evidence" value="ECO:0007669"/>
    <property type="project" value="TreeGrafter"/>
</dbReference>
<protein>
    <submittedName>
        <fullName evidence="9">CDC50 family protein-like protein</fullName>
    </submittedName>
</protein>
<evidence type="ECO:0000256" key="8">
    <source>
        <dbReference type="SAM" id="Phobius"/>
    </source>
</evidence>
<evidence type="ECO:0000256" key="5">
    <source>
        <dbReference type="ARBA" id="ARBA00023136"/>
    </source>
</evidence>
<feature type="transmembrane region" description="Helical" evidence="8">
    <location>
        <begin position="53"/>
        <end position="74"/>
    </location>
</feature>
<dbReference type="PANTHER" id="PTHR10926:SF0">
    <property type="entry name" value="CDC50, ISOFORM A"/>
    <property type="match status" value="1"/>
</dbReference>
<dbReference type="InterPro" id="IPR005045">
    <property type="entry name" value="CDC50/LEM3_fam"/>
</dbReference>
<dbReference type="AlphaFoldDB" id="A0A6A7BLC7"/>
<keyword evidence="5 6" id="KW-0472">Membrane</keyword>
<comment type="similarity">
    <text evidence="2 6">Belongs to the CDC50/LEM3 family.</text>
</comment>
<reference evidence="9" key="1">
    <citation type="submission" date="2020-01" db="EMBL/GenBank/DDBJ databases">
        <authorList>
            <consortium name="DOE Joint Genome Institute"/>
            <person name="Haridas S."/>
            <person name="Albert R."/>
            <person name="Binder M."/>
            <person name="Bloem J."/>
            <person name="Labutti K."/>
            <person name="Salamov A."/>
            <person name="Andreopoulos B."/>
            <person name="Baker S.E."/>
            <person name="Barry K."/>
            <person name="Bills G."/>
            <person name="Bluhm B.H."/>
            <person name="Cannon C."/>
            <person name="Castanera R."/>
            <person name="Culley D.E."/>
            <person name="Daum C."/>
            <person name="Ezra D."/>
            <person name="Gonzalez J.B."/>
            <person name="Henrissat B."/>
            <person name="Kuo A."/>
            <person name="Liang C."/>
            <person name="Lipzen A."/>
            <person name="Lutzoni F."/>
            <person name="Magnuson J."/>
            <person name="Mondo S."/>
            <person name="Nolan M."/>
            <person name="Ohm R."/>
            <person name="Pangilinan J."/>
            <person name="Park H.-J."/>
            <person name="Ramirez L."/>
            <person name="Alfaro M."/>
            <person name="Sun H."/>
            <person name="Tritt A."/>
            <person name="Yoshinaga Y."/>
            <person name="Zwiers L.-H."/>
            <person name="Turgeon B.G."/>
            <person name="Goodwin S.B."/>
            <person name="Spatafora J.W."/>
            <person name="Crous P.W."/>
            <person name="Grigoriev I.V."/>
        </authorList>
    </citation>
    <scope>NUCLEOTIDE SEQUENCE</scope>
    <source>
        <strain evidence="9">IPT5</strain>
    </source>
</reference>
<proteinExistence type="inferred from homology"/>